<comment type="caution">
    <text evidence="1">The sequence shown here is derived from an EMBL/GenBank/DDBJ whole genome shotgun (WGS) entry which is preliminary data.</text>
</comment>
<protein>
    <submittedName>
        <fullName evidence="1">Uncharacterized protein</fullName>
    </submittedName>
</protein>
<gene>
    <name evidence="1" type="ORF">HPB50_026718</name>
</gene>
<accession>A0ACB7RNP1</accession>
<evidence type="ECO:0000313" key="2">
    <source>
        <dbReference type="Proteomes" id="UP000821845"/>
    </source>
</evidence>
<name>A0ACB7RNP1_HYAAI</name>
<keyword evidence="2" id="KW-1185">Reference proteome</keyword>
<organism evidence="1 2">
    <name type="scientific">Hyalomma asiaticum</name>
    <name type="common">Tick</name>
    <dbReference type="NCBI Taxonomy" id="266040"/>
    <lineage>
        <taxon>Eukaryota</taxon>
        <taxon>Metazoa</taxon>
        <taxon>Ecdysozoa</taxon>
        <taxon>Arthropoda</taxon>
        <taxon>Chelicerata</taxon>
        <taxon>Arachnida</taxon>
        <taxon>Acari</taxon>
        <taxon>Parasitiformes</taxon>
        <taxon>Ixodida</taxon>
        <taxon>Ixodoidea</taxon>
        <taxon>Ixodidae</taxon>
        <taxon>Hyalomminae</taxon>
        <taxon>Hyalomma</taxon>
    </lineage>
</organism>
<dbReference type="EMBL" id="CM023489">
    <property type="protein sequence ID" value="KAH6923301.1"/>
    <property type="molecule type" value="Genomic_DNA"/>
</dbReference>
<proteinExistence type="predicted"/>
<dbReference type="Proteomes" id="UP000821845">
    <property type="component" value="Chromosome 9"/>
</dbReference>
<sequence length="74" mass="8104">MDVSARQVVLLQSLVPQNLGTDSVEMSVHTAMASWDQPRKKLGVQRAGVTQAQVLTDLLQQPDPDASKVNRCMD</sequence>
<reference evidence="1" key="1">
    <citation type="submission" date="2020-05" db="EMBL/GenBank/DDBJ databases">
        <title>Large-scale comparative analyses of tick genomes elucidate their genetic diversity and vector capacities.</title>
        <authorList>
            <person name="Jia N."/>
            <person name="Wang J."/>
            <person name="Shi W."/>
            <person name="Du L."/>
            <person name="Sun Y."/>
            <person name="Zhan W."/>
            <person name="Jiang J."/>
            <person name="Wang Q."/>
            <person name="Zhang B."/>
            <person name="Ji P."/>
            <person name="Sakyi L.B."/>
            <person name="Cui X."/>
            <person name="Yuan T."/>
            <person name="Jiang B."/>
            <person name="Yang W."/>
            <person name="Lam T.T.-Y."/>
            <person name="Chang Q."/>
            <person name="Ding S."/>
            <person name="Wang X."/>
            <person name="Zhu J."/>
            <person name="Ruan X."/>
            <person name="Zhao L."/>
            <person name="Wei J."/>
            <person name="Que T."/>
            <person name="Du C."/>
            <person name="Cheng J."/>
            <person name="Dai P."/>
            <person name="Han X."/>
            <person name="Huang E."/>
            <person name="Gao Y."/>
            <person name="Liu J."/>
            <person name="Shao H."/>
            <person name="Ye R."/>
            <person name="Li L."/>
            <person name="Wei W."/>
            <person name="Wang X."/>
            <person name="Wang C."/>
            <person name="Yang T."/>
            <person name="Huo Q."/>
            <person name="Li W."/>
            <person name="Guo W."/>
            <person name="Chen H."/>
            <person name="Zhou L."/>
            <person name="Ni X."/>
            <person name="Tian J."/>
            <person name="Zhou Y."/>
            <person name="Sheng Y."/>
            <person name="Liu T."/>
            <person name="Pan Y."/>
            <person name="Xia L."/>
            <person name="Li J."/>
            <person name="Zhao F."/>
            <person name="Cao W."/>
        </authorList>
    </citation>
    <scope>NUCLEOTIDE SEQUENCE</scope>
    <source>
        <strain evidence="1">Hyas-2018</strain>
    </source>
</reference>
<evidence type="ECO:0000313" key="1">
    <source>
        <dbReference type="EMBL" id="KAH6923301.1"/>
    </source>
</evidence>